<evidence type="ECO:0000313" key="2">
    <source>
        <dbReference type="EMBL" id="KAF2452542.1"/>
    </source>
</evidence>
<organism evidence="2 3">
    <name type="scientific">Lineolata rhizophorae</name>
    <dbReference type="NCBI Taxonomy" id="578093"/>
    <lineage>
        <taxon>Eukaryota</taxon>
        <taxon>Fungi</taxon>
        <taxon>Dikarya</taxon>
        <taxon>Ascomycota</taxon>
        <taxon>Pezizomycotina</taxon>
        <taxon>Dothideomycetes</taxon>
        <taxon>Dothideomycetes incertae sedis</taxon>
        <taxon>Lineolatales</taxon>
        <taxon>Lineolataceae</taxon>
        <taxon>Lineolata</taxon>
    </lineage>
</organism>
<dbReference type="AlphaFoldDB" id="A0A6A6NLD3"/>
<accession>A0A6A6NLD3</accession>
<feature type="region of interest" description="Disordered" evidence="1">
    <location>
        <begin position="106"/>
        <end position="130"/>
    </location>
</feature>
<name>A0A6A6NLD3_9PEZI</name>
<dbReference type="EMBL" id="MU001707">
    <property type="protein sequence ID" value="KAF2452542.1"/>
    <property type="molecule type" value="Genomic_DNA"/>
</dbReference>
<protein>
    <submittedName>
        <fullName evidence="2">Uncharacterized protein</fullName>
    </submittedName>
</protein>
<reference evidence="2" key="1">
    <citation type="journal article" date="2020" name="Stud. Mycol.">
        <title>101 Dothideomycetes genomes: a test case for predicting lifestyles and emergence of pathogens.</title>
        <authorList>
            <person name="Haridas S."/>
            <person name="Albert R."/>
            <person name="Binder M."/>
            <person name="Bloem J."/>
            <person name="Labutti K."/>
            <person name="Salamov A."/>
            <person name="Andreopoulos B."/>
            <person name="Baker S."/>
            <person name="Barry K."/>
            <person name="Bills G."/>
            <person name="Bluhm B."/>
            <person name="Cannon C."/>
            <person name="Castanera R."/>
            <person name="Culley D."/>
            <person name="Daum C."/>
            <person name="Ezra D."/>
            <person name="Gonzalez J."/>
            <person name="Henrissat B."/>
            <person name="Kuo A."/>
            <person name="Liang C."/>
            <person name="Lipzen A."/>
            <person name="Lutzoni F."/>
            <person name="Magnuson J."/>
            <person name="Mondo S."/>
            <person name="Nolan M."/>
            <person name="Ohm R."/>
            <person name="Pangilinan J."/>
            <person name="Park H.-J."/>
            <person name="Ramirez L."/>
            <person name="Alfaro M."/>
            <person name="Sun H."/>
            <person name="Tritt A."/>
            <person name="Yoshinaga Y."/>
            <person name="Zwiers L.-H."/>
            <person name="Turgeon B."/>
            <person name="Goodwin S."/>
            <person name="Spatafora J."/>
            <person name="Crous P."/>
            <person name="Grigoriev I."/>
        </authorList>
    </citation>
    <scope>NUCLEOTIDE SEQUENCE</scope>
    <source>
        <strain evidence="2">ATCC 16933</strain>
    </source>
</reference>
<gene>
    <name evidence="2" type="ORF">BDY21DRAFT_157340</name>
</gene>
<dbReference type="Proteomes" id="UP000799766">
    <property type="component" value="Unassembled WGS sequence"/>
</dbReference>
<feature type="compositionally biased region" description="Polar residues" evidence="1">
    <location>
        <begin position="120"/>
        <end position="130"/>
    </location>
</feature>
<evidence type="ECO:0000313" key="3">
    <source>
        <dbReference type="Proteomes" id="UP000799766"/>
    </source>
</evidence>
<evidence type="ECO:0000256" key="1">
    <source>
        <dbReference type="SAM" id="MobiDB-lite"/>
    </source>
</evidence>
<sequence>MCRRVWAREPESARLDAQQCRNLHRCCRVASGASVPWIMRARLPGWLGTMADGSAQESDELLIASQARFHGRPKHAFGLFANRVAHRGASCPRGDRFLPPACDPCASGRSKRGSREQERVGTSSPLRRNTMCTSLRVQSSASVKFAGKAWPANSHDVNPQKN</sequence>
<proteinExistence type="predicted"/>
<keyword evidence="3" id="KW-1185">Reference proteome</keyword>